<feature type="compositionally biased region" description="Polar residues" evidence="3">
    <location>
        <begin position="52"/>
        <end position="65"/>
    </location>
</feature>
<evidence type="ECO:0000256" key="2">
    <source>
        <dbReference type="ARBA" id="ARBA00023242"/>
    </source>
</evidence>
<dbReference type="SMART" id="SM00160">
    <property type="entry name" value="RanBD"/>
    <property type="match status" value="1"/>
</dbReference>
<feature type="compositionally biased region" description="Acidic residues" evidence="3">
    <location>
        <begin position="391"/>
        <end position="402"/>
    </location>
</feature>
<keyword evidence="2" id="KW-0539">Nucleus</keyword>
<dbReference type="InterPro" id="IPR045255">
    <property type="entry name" value="RanBP1-like"/>
</dbReference>
<feature type="compositionally biased region" description="Gly residues" evidence="3">
    <location>
        <begin position="347"/>
        <end position="373"/>
    </location>
</feature>
<feature type="domain" description="RanBD1" evidence="4">
    <location>
        <begin position="414"/>
        <end position="560"/>
    </location>
</feature>
<feature type="compositionally biased region" description="Polar residues" evidence="3">
    <location>
        <begin position="319"/>
        <end position="337"/>
    </location>
</feature>
<organism evidence="5 6">
    <name type="scientific">Phyllosticta capitalensis</name>
    <dbReference type="NCBI Taxonomy" id="121624"/>
    <lineage>
        <taxon>Eukaryota</taxon>
        <taxon>Fungi</taxon>
        <taxon>Dikarya</taxon>
        <taxon>Ascomycota</taxon>
        <taxon>Pezizomycotina</taxon>
        <taxon>Dothideomycetes</taxon>
        <taxon>Dothideomycetes incertae sedis</taxon>
        <taxon>Botryosphaeriales</taxon>
        <taxon>Phyllostictaceae</taxon>
        <taxon>Phyllosticta</taxon>
    </lineage>
</organism>
<feature type="compositionally biased region" description="Basic and acidic residues" evidence="3">
    <location>
        <begin position="221"/>
        <end position="235"/>
    </location>
</feature>
<feature type="compositionally biased region" description="Polar residues" evidence="3">
    <location>
        <begin position="26"/>
        <end position="39"/>
    </location>
</feature>
<feature type="compositionally biased region" description="Basic and acidic residues" evidence="3">
    <location>
        <begin position="195"/>
        <end position="208"/>
    </location>
</feature>
<evidence type="ECO:0000313" key="5">
    <source>
        <dbReference type="EMBL" id="KAK8244549.1"/>
    </source>
</evidence>
<dbReference type="InterPro" id="IPR000156">
    <property type="entry name" value="Ran_bind_dom"/>
</dbReference>
<dbReference type="Gene3D" id="2.30.29.30">
    <property type="entry name" value="Pleckstrin-homology domain (PH domain)/Phosphotyrosine-binding domain (PTB)"/>
    <property type="match status" value="1"/>
</dbReference>
<evidence type="ECO:0000259" key="4">
    <source>
        <dbReference type="PROSITE" id="PS50196"/>
    </source>
</evidence>
<evidence type="ECO:0000256" key="3">
    <source>
        <dbReference type="SAM" id="MobiDB-lite"/>
    </source>
</evidence>
<feature type="compositionally biased region" description="Low complexity" evidence="3">
    <location>
        <begin position="248"/>
        <end position="271"/>
    </location>
</feature>
<evidence type="ECO:0000313" key="6">
    <source>
        <dbReference type="Proteomes" id="UP001492380"/>
    </source>
</evidence>
<dbReference type="InterPro" id="IPR011993">
    <property type="entry name" value="PH-like_dom_sf"/>
</dbReference>
<name>A0ABR1Z0R0_9PEZI</name>
<dbReference type="EMBL" id="JBBWRZ010000002">
    <property type="protein sequence ID" value="KAK8244549.1"/>
    <property type="molecule type" value="Genomic_DNA"/>
</dbReference>
<keyword evidence="6" id="KW-1185">Reference proteome</keyword>
<proteinExistence type="predicted"/>
<dbReference type="Pfam" id="PF00638">
    <property type="entry name" value="Ran_BP1"/>
    <property type="match status" value="1"/>
</dbReference>
<accession>A0ABR1Z0R0</accession>
<feature type="compositionally biased region" description="Basic and acidic residues" evidence="3">
    <location>
        <begin position="41"/>
        <end position="51"/>
    </location>
</feature>
<dbReference type="PANTHER" id="PTHR23138:SF142">
    <property type="entry name" value="RAN-BINDING PROTEIN 3B-RELATED"/>
    <property type="match status" value="1"/>
</dbReference>
<dbReference type="Proteomes" id="UP001492380">
    <property type="component" value="Unassembled WGS sequence"/>
</dbReference>
<sequence length="560" mass="59418">MVTKPEMARPSGDEGTSPSVEGRPTSVKQGDTPAGNSDNEGSERPVREKLKNTTITAPPAQTTDADQPMTEPQAPTKDAQSESPNDSDGERRGRNRRKRSFDDIGEENKDLKVDKPSRKRSRDSNVVDKPGIQRRKTSGEKDEATAESNGADKKSRTPSSSGNSDRKPLMSPKGKRNREEFEDEDSKVSVIPPEEEIKAKVTKDEQPKLKKHRESNSPEAEPSKESEPQKTDTKIPKTSGFSNTSTTSPFAALAASKSSSSSPQPQTSDSAFKASGFGALATSSTSGFGALGSTAKPTASVFGGVASPAKPSITGLSGGATSSFGGVSSDGKSSFGSTAPPASAFGALGGGPKLSGFGGGSGPKLTSFGGGNGPKIVGLSEKPKAFGAPGEGDDDAGSEDEGSGDKDKALNVAEEEPKDERFFEQDVETGEENEETVFNCRAKLYNFVTVTDDKKEWKERGTGNLKLNVWKLSRADQEAKVPKKARFVMRADGSHRVVLNSPIQKELKFGGVPNGTKPTNGYVFFMGTMEGNGIELLQLKMKQANAEALWDHVSELQQEM</sequence>
<feature type="compositionally biased region" description="Basic and acidic residues" evidence="3">
    <location>
        <begin position="137"/>
        <end position="155"/>
    </location>
</feature>
<feature type="compositionally biased region" description="Basic and acidic residues" evidence="3">
    <location>
        <begin position="100"/>
        <end position="126"/>
    </location>
</feature>
<feature type="region of interest" description="Disordered" evidence="3">
    <location>
        <begin position="1"/>
        <end position="272"/>
    </location>
</feature>
<dbReference type="SUPFAM" id="SSF50729">
    <property type="entry name" value="PH domain-like"/>
    <property type="match status" value="1"/>
</dbReference>
<reference evidence="5 6" key="1">
    <citation type="submission" date="2024-04" db="EMBL/GenBank/DDBJ databases">
        <title>Phyllosticta paracitricarpa is synonymous to the EU quarantine fungus P. citricarpa based on phylogenomic analyses.</title>
        <authorList>
            <consortium name="Lawrence Berkeley National Laboratory"/>
            <person name="Van Ingen-Buijs V.A."/>
            <person name="Van Westerhoven A.C."/>
            <person name="Haridas S."/>
            <person name="Skiadas P."/>
            <person name="Martin F."/>
            <person name="Groenewald J.Z."/>
            <person name="Crous P.W."/>
            <person name="Seidl M.F."/>
        </authorList>
    </citation>
    <scope>NUCLEOTIDE SEQUENCE [LARGE SCALE GENOMIC DNA]</scope>
    <source>
        <strain evidence="5 6">CBS 123374</strain>
    </source>
</reference>
<evidence type="ECO:0000256" key="1">
    <source>
        <dbReference type="ARBA" id="ARBA00004123"/>
    </source>
</evidence>
<dbReference type="PANTHER" id="PTHR23138">
    <property type="entry name" value="RAN BINDING PROTEIN"/>
    <property type="match status" value="1"/>
</dbReference>
<comment type="caution">
    <text evidence="5">The sequence shown here is derived from an EMBL/GenBank/DDBJ whole genome shotgun (WGS) entry which is preliminary data.</text>
</comment>
<comment type="subcellular location">
    <subcellularLocation>
        <location evidence="1">Nucleus</location>
    </subcellularLocation>
</comment>
<dbReference type="PROSITE" id="PS50196">
    <property type="entry name" value="RANBD1"/>
    <property type="match status" value="1"/>
</dbReference>
<gene>
    <name evidence="5" type="ORF">HDK90DRAFT_162725</name>
</gene>
<feature type="region of interest" description="Disordered" evidence="3">
    <location>
        <begin position="286"/>
        <end position="418"/>
    </location>
</feature>
<protein>
    <recommendedName>
        <fullName evidence="4">RanBD1 domain-containing protein</fullName>
    </recommendedName>
</protein>